<name>A0A1H6YPV1_9EURY</name>
<evidence type="ECO:0000259" key="3">
    <source>
        <dbReference type="PROSITE" id="PS51898"/>
    </source>
</evidence>
<dbReference type="CDD" id="cd00397">
    <property type="entry name" value="DNA_BRE_C"/>
    <property type="match status" value="1"/>
</dbReference>
<evidence type="ECO:0000256" key="1">
    <source>
        <dbReference type="ARBA" id="ARBA00023172"/>
    </source>
</evidence>
<dbReference type="EMBL" id="FNYR01000068">
    <property type="protein sequence ID" value="SEJ38745.1"/>
    <property type="molecule type" value="Genomic_DNA"/>
</dbReference>
<evidence type="ECO:0000313" key="6">
    <source>
        <dbReference type="Proteomes" id="UP000198888"/>
    </source>
</evidence>
<dbReference type="InterPro" id="IPR011010">
    <property type="entry name" value="DNA_brk_join_enz"/>
</dbReference>
<feature type="compositionally biased region" description="Basic and acidic residues" evidence="2">
    <location>
        <begin position="75"/>
        <end position="91"/>
    </location>
</feature>
<dbReference type="Pfam" id="PF00589">
    <property type="entry name" value="Phage_integrase"/>
    <property type="match status" value="1"/>
</dbReference>
<evidence type="ECO:0000256" key="2">
    <source>
        <dbReference type="SAM" id="MobiDB-lite"/>
    </source>
</evidence>
<dbReference type="Gene3D" id="1.10.443.10">
    <property type="entry name" value="Intergrase catalytic core"/>
    <property type="match status" value="1"/>
</dbReference>
<dbReference type="InterPro" id="IPR013762">
    <property type="entry name" value="Integrase-like_cat_sf"/>
</dbReference>
<feature type="domain" description="Tyr recombinase" evidence="3">
    <location>
        <begin position="26"/>
        <end position="210"/>
    </location>
</feature>
<dbReference type="PROSITE" id="PS51898">
    <property type="entry name" value="TYR_RECOMBINASE"/>
    <property type="match status" value="1"/>
</dbReference>
<evidence type="ECO:0000313" key="5">
    <source>
        <dbReference type="EMBL" id="SEJ38745.1"/>
    </source>
</evidence>
<evidence type="ECO:0000313" key="4">
    <source>
        <dbReference type="EMBL" id="SEJ33892.1"/>
    </source>
</evidence>
<accession>A0A1H6YPV1</accession>
<reference evidence="5 6" key="1">
    <citation type="submission" date="2016-10" db="EMBL/GenBank/DDBJ databases">
        <authorList>
            <person name="de Groot N.N."/>
        </authorList>
    </citation>
    <scope>NUCLEOTIDE SEQUENCE [LARGE SCALE GENOMIC DNA]</scope>
    <source>
        <strain evidence="5 6">DSM 22187</strain>
    </source>
</reference>
<dbReference type="Proteomes" id="UP000198888">
    <property type="component" value="Unassembled WGS sequence"/>
</dbReference>
<protein>
    <submittedName>
        <fullName evidence="5">Phage integrase family protein</fullName>
    </submittedName>
</protein>
<gene>
    <name evidence="4" type="ORF">SAMN05444271_1511</name>
    <name evidence="5" type="ORF">SAMN05444271_1686</name>
</gene>
<feature type="region of interest" description="Disordered" evidence="2">
    <location>
        <begin position="72"/>
        <end position="106"/>
    </location>
</feature>
<keyword evidence="1" id="KW-0233">DNA recombination</keyword>
<organism evidence="5 6">
    <name type="scientific">Halohasta litchfieldiae</name>
    <dbReference type="NCBI Taxonomy" id="1073996"/>
    <lineage>
        <taxon>Archaea</taxon>
        <taxon>Methanobacteriati</taxon>
        <taxon>Methanobacteriota</taxon>
        <taxon>Stenosarchaea group</taxon>
        <taxon>Halobacteria</taxon>
        <taxon>Halobacteriales</taxon>
        <taxon>Haloferacaceae</taxon>
        <taxon>Halohasta</taxon>
    </lineage>
</organism>
<dbReference type="GO" id="GO:0015074">
    <property type="term" value="P:DNA integration"/>
    <property type="evidence" value="ECO:0007669"/>
    <property type="project" value="InterPro"/>
</dbReference>
<dbReference type="SUPFAM" id="SSF56349">
    <property type="entry name" value="DNA breaking-rejoining enzymes"/>
    <property type="match status" value="1"/>
</dbReference>
<proteinExistence type="predicted"/>
<dbReference type="InterPro" id="IPR002104">
    <property type="entry name" value="Integrase_catalytic"/>
</dbReference>
<dbReference type="AlphaFoldDB" id="A0A1H6YPV1"/>
<dbReference type="GO" id="GO:0003677">
    <property type="term" value="F:DNA binding"/>
    <property type="evidence" value="ECO:0007669"/>
    <property type="project" value="InterPro"/>
</dbReference>
<keyword evidence="6" id="KW-1185">Reference proteome</keyword>
<dbReference type="GO" id="GO:0006310">
    <property type="term" value="P:DNA recombination"/>
    <property type="evidence" value="ECO:0007669"/>
    <property type="project" value="UniProtKB-KW"/>
</dbReference>
<sequence length="215" mass="24804">MEKYAFNANLYVEGYMRKEATQKEDQYKIWMTDDELEELRRHAKNHRDDIILQLGGYVGLRAFEIPQVQPQHVKRTSDGDHYRLRIPEGKDTTGNGGKPRDAYLPGPVESDIHRFINSEGIDRSEPIVDLTPRAVRAIVKRTARRAAEQTGVEDFNYVSAHDLRRRYAQRLLVDNQMNPRVVMSVGGWDSFQAIEPYLNSPSEDVVNRAFEEADL</sequence>
<dbReference type="EMBL" id="FNYR01000051">
    <property type="protein sequence ID" value="SEJ33892.1"/>
    <property type="molecule type" value="Genomic_DNA"/>
</dbReference>